<reference evidence="1" key="2">
    <citation type="submission" date="2021-02" db="EMBL/GenBank/DDBJ databases">
        <authorList>
            <person name="Kimball J.A."/>
            <person name="Haas M.W."/>
            <person name="Macchietto M."/>
            <person name="Kono T."/>
            <person name="Duquette J."/>
            <person name="Shao M."/>
        </authorList>
    </citation>
    <scope>NUCLEOTIDE SEQUENCE</scope>
    <source>
        <tissue evidence="1">Fresh leaf tissue</tissue>
    </source>
</reference>
<protein>
    <submittedName>
        <fullName evidence="1">Uncharacterized protein</fullName>
    </submittedName>
</protein>
<comment type="caution">
    <text evidence="1">The sequence shown here is derived from an EMBL/GenBank/DDBJ whole genome shotgun (WGS) entry which is preliminary data.</text>
</comment>
<dbReference type="EMBL" id="JAAALK010000087">
    <property type="protein sequence ID" value="KAG8081697.1"/>
    <property type="molecule type" value="Genomic_DNA"/>
</dbReference>
<evidence type="ECO:0000313" key="1">
    <source>
        <dbReference type="EMBL" id="KAG8081697.1"/>
    </source>
</evidence>
<name>A0A8J5TAS5_ZIZPA</name>
<reference evidence="1" key="1">
    <citation type="journal article" date="2021" name="bioRxiv">
        <title>Whole Genome Assembly and Annotation of Northern Wild Rice, Zizania palustris L., Supports a Whole Genome Duplication in the Zizania Genus.</title>
        <authorList>
            <person name="Haas M."/>
            <person name="Kono T."/>
            <person name="Macchietto M."/>
            <person name="Millas R."/>
            <person name="McGilp L."/>
            <person name="Shao M."/>
            <person name="Duquette J."/>
            <person name="Hirsch C.N."/>
            <person name="Kimball J."/>
        </authorList>
    </citation>
    <scope>NUCLEOTIDE SEQUENCE</scope>
    <source>
        <tissue evidence="1">Fresh leaf tissue</tissue>
    </source>
</reference>
<keyword evidence="2" id="KW-1185">Reference proteome</keyword>
<gene>
    <name evidence="1" type="ORF">GUJ93_ZPchr0019g2662</name>
</gene>
<evidence type="ECO:0000313" key="2">
    <source>
        <dbReference type="Proteomes" id="UP000729402"/>
    </source>
</evidence>
<sequence length="77" mass="8830">MIRILSGLDDRLSLMSGLFHPPPNAAARGRRGYAGVRFDRGRRGLPRRGRLPRGRAWRRRCSLQVAMAPLEEEFRCI</sequence>
<dbReference type="Proteomes" id="UP000729402">
    <property type="component" value="Unassembled WGS sequence"/>
</dbReference>
<accession>A0A8J5TAS5</accession>
<organism evidence="1 2">
    <name type="scientific">Zizania palustris</name>
    <name type="common">Northern wild rice</name>
    <dbReference type="NCBI Taxonomy" id="103762"/>
    <lineage>
        <taxon>Eukaryota</taxon>
        <taxon>Viridiplantae</taxon>
        <taxon>Streptophyta</taxon>
        <taxon>Embryophyta</taxon>
        <taxon>Tracheophyta</taxon>
        <taxon>Spermatophyta</taxon>
        <taxon>Magnoliopsida</taxon>
        <taxon>Liliopsida</taxon>
        <taxon>Poales</taxon>
        <taxon>Poaceae</taxon>
        <taxon>BOP clade</taxon>
        <taxon>Oryzoideae</taxon>
        <taxon>Oryzeae</taxon>
        <taxon>Zizaniinae</taxon>
        <taxon>Zizania</taxon>
    </lineage>
</organism>
<dbReference type="AlphaFoldDB" id="A0A8J5TAS5"/>
<proteinExistence type="predicted"/>